<dbReference type="Proteomes" id="UP001279660">
    <property type="component" value="Unassembled WGS sequence"/>
</dbReference>
<evidence type="ECO:0000313" key="4">
    <source>
        <dbReference type="Proteomes" id="UP001279660"/>
    </source>
</evidence>
<proteinExistence type="predicted"/>
<organism evidence="3 4">
    <name type="scientific">Sphingomonas echinoides</name>
    <dbReference type="NCBI Taxonomy" id="59803"/>
    <lineage>
        <taxon>Bacteria</taxon>
        <taxon>Pseudomonadati</taxon>
        <taxon>Pseudomonadota</taxon>
        <taxon>Alphaproteobacteria</taxon>
        <taxon>Sphingomonadales</taxon>
        <taxon>Sphingomonadaceae</taxon>
        <taxon>Sphingomonas</taxon>
    </lineage>
</organism>
<keyword evidence="4" id="KW-1185">Reference proteome</keyword>
<name>A0ABU4PN72_9SPHN</name>
<sequence>MIDTLAKPVADQRVDMPPDRLKRSIERHGDRVDANAVNGGRRGRSKAIAEGAKATAAAQDHQQKDRSIERDFALKMLLDDADHIESTRQLHLADNPADHAAAGPRRYLPPQMLHRSDRPPAAIGDALLPDLLKLRMACLSNWVTIRCDISYAAVTIPLGWGICMAVLGESHAETDIVAGGGAPDFRVEAFPGAALRSAREAMGISIGDVSRHTRIPERHLDAIERADYEVFRAPLYAVGFARTYARHVGLTELWIAEAVRAHLAERFPERDAPPGGEGRPGKSVVSVTVWGLTIGAGVVLLVLLVRMWG</sequence>
<feature type="transmembrane region" description="Helical" evidence="2">
    <location>
        <begin position="287"/>
        <end position="305"/>
    </location>
</feature>
<dbReference type="PANTHER" id="PTHR34475">
    <property type="match status" value="1"/>
</dbReference>
<keyword evidence="2" id="KW-0472">Membrane</keyword>
<dbReference type="EMBL" id="JAWXXV010000001">
    <property type="protein sequence ID" value="MDX5985603.1"/>
    <property type="molecule type" value="Genomic_DNA"/>
</dbReference>
<gene>
    <name evidence="3" type="ORF">SIL82_15210</name>
</gene>
<protein>
    <submittedName>
        <fullName evidence="3">Helix-turn-helix transcriptional regulator</fullName>
    </submittedName>
</protein>
<dbReference type="PANTHER" id="PTHR34475:SF1">
    <property type="entry name" value="CYTOSKELETON PROTEIN RODZ"/>
    <property type="match status" value="1"/>
</dbReference>
<evidence type="ECO:0000256" key="1">
    <source>
        <dbReference type="SAM" id="MobiDB-lite"/>
    </source>
</evidence>
<dbReference type="InterPro" id="IPR050400">
    <property type="entry name" value="Bact_Cytoskel_RodZ"/>
</dbReference>
<reference evidence="3 4" key="1">
    <citation type="submission" date="2023-11" db="EMBL/GenBank/DDBJ databases">
        <title>MicrobeMod: A computational toolkit for identifying prokaryotic methylation and restriction-modification with nanopore sequencing.</title>
        <authorList>
            <person name="Crits-Christoph A."/>
            <person name="Kang S.C."/>
            <person name="Lee H."/>
            <person name="Ostrov N."/>
        </authorList>
    </citation>
    <scope>NUCLEOTIDE SEQUENCE [LARGE SCALE GENOMIC DNA]</scope>
    <source>
        <strain evidence="3 4">ATCC 14820</strain>
    </source>
</reference>
<dbReference type="InterPro" id="IPR010982">
    <property type="entry name" value="Lambda_DNA-bd_dom_sf"/>
</dbReference>
<evidence type="ECO:0000256" key="2">
    <source>
        <dbReference type="SAM" id="Phobius"/>
    </source>
</evidence>
<dbReference type="RefSeq" id="WP_169313345.1">
    <property type="nucleotide sequence ID" value="NZ_JAWXXV010000001.1"/>
</dbReference>
<feature type="compositionally biased region" description="Low complexity" evidence="1">
    <location>
        <begin position="48"/>
        <end position="58"/>
    </location>
</feature>
<comment type="caution">
    <text evidence="3">The sequence shown here is derived from an EMBL/GenBank/DDBJ whole genome shotgun (WGS) entry which is preliminary data.</text>
</comment>
<accession>A0ABU4PN72</accession>
<feature type="region of interest" description="Disordered" evidence="1">
    <location>
        <begin position="34"/>
        <end position="65"/>
    </location>
</feature>
<dbReference type="Gene3D" id="1.10.260.40">
    <property type="entry name" value="lambda repressor-like DNA-binding domains"/>
    <property type="match status" value="1"/>
</dbReference>
<keyword evidence="2" id="KW-0812">Transmembrane</keyword>
<keyword evidence="2" id="KW-1133">Transmembrane helix</keyword>
<evidence type="ECO:0000313" key="3">
    <source>
        <dbReference type="EMBL" id="MDX5985603.1"/>
    </source>
</evidence>
<dbReference type="Pfam" id="PF13413">
    <property type="entry name" value="HTH_25"/>
    <property type="match status" value="1"/>
</dbReference>